<dbReference type="SUPFAM" id="SSF101447">
    <property type="entry name" value="Formin homology 2 domain (FH2 domain)"/>
    <property type="match status" value="1"/>
</dbReference>
<dbReference type="GO" id="GO:0045010">
    <property type="term" value="P:actin nucleation"/>
    <property type="evidence" value="ECO:0007669"/>
    <property type="project" value="InterPro"/>
</dbReference>
<reference evidence="3 4" key="1">
    <citation type="submission" date="2015-08" db="EMBL/GenBank/DDBJ databases">
        <title>The genome of the Asian arowana (Scleropages formosus).</title>
        <authorList>
            <person name="Tan M.H."/>
            <person name="Gan H.M."/>
            <person name="Croft L.J."/>
            <person name="Austin C.M."/>
        </authorList>
    </citation>
    <scope>NUCLEOTIDE SEQUENCE [LARGE SCALE GENOMIC DNA]</scope>
    <source>
        <strain evidence="3">Aro1</strain>
    </source>
</reference>
<gene>
    <name evidence="3" type="ORF">Z043_111980</name>
</gene>
<accession>A0A0P7ULB0</accession>
<dbReference type="Pfam" id="PF02181">
    <property type="entry name" value="FH2"/>
    <property type="match status" value="1"/>
</dbReference>
<comment type="similarity">
    <text evidence="1">Belongs to the formin homology family. Cappuccino subfamily.</text>
</comment>
<organism evidence="3 4">
    <name type="scientific">Scleropages formosus</name>
    <name type="common">Asian bonytongue</name>
    <name type="synonym">Osteoglossum formosum</name>
    <dbReference type="NCBI Taxonomy" id="113540"/>
    <lineage>
        <taxon>Eukaryota</taxon>
        <taxon>Metazoa</taxon>
        <taxon>Chordata</taxon>
        <taxon>Craniata</taxon>
        <taxon>Vertebrata</taxon>
        <taxon>Euteleostomi</taxon>
        <taxon>Actinopterygii</taxon>
        <taxon>Neopterygii</taxon>
        <taxon>Teleostei</taxon>
        <taxon>Osteoglossocephala</taxon>
        <taxon>Osteoglossomorpha</taxon>
        <taxon>Osteoglossiformes</taxon>
        <taxon>Osteoglossidae</taxon>
        <taxon>Scleropages</taxon>
    </lineage>
</organism>
<dbReference type="GO" id="GO:0051015">
    <property type="term" value="F:actin filament binding"/>
    <property type="evidence" value="ECO:0007669"/>
    <property type="project" value="TreeGrafter"/>
</dbReference>
<evidence type="ECO:0000259" key="2">
    <source>
        <dbReference type="PROSITE" id="PS51444"/>
    </source>
</evidence>
<dbReference type="GO" id="GO:0030866">
    <property type="term" value="P:cortical actin cytoskeleton organization"/>
    <property type="evidence" value="ECO:0007669"/>
    <property type="project" value="TreeGrafter"/>
</dbReference>
<dbReference type="Gene3D" id="1.20.58.2220">
    <property type="entry name" value="Formin, FH2 domain"/>
    <property type="match status" value="1"/>
</dbReference>
<dbReference type="InterPro" id="IPR001265">
    <property type="entry name" value="Formin_Cappuccino_subfam"/>
</dbReference>
<feature type="non-terminal residue" evidence="3">
    <location>
        <position position="1"/>
    </location>
</feature>
<sequence>VLTVDHSVVDLETIEALYENRAQSDELEKIRKYYEISKEDEVKLLDKPEQFLYELSQIPDFAGRAHCIIFQSVFFDGISSVRRKVDIVSRGLLERTSVKDMMGLVLAFGNYMNGGNRTRGQADGFGLEILPKLKDVKSRDNRISLVDYVVSYYLRNFDKDIQKVCASSSEEHLQPFKEKMEAFLTTAGTLNRKHGMLSDAESRCLFDP</sequence>
<dbReference type="PROSITE" id="PS51444">
    <property type="entry name" value="FH2"/>
    <property type="match status" value="1"/>
</dbReference>
<name>A0A0P7ULB0_SCLFO</name>
<dbReference type="PRINTS" id="PR00828">
    <property type="entry name" value="FORMIN"/>
</dbReference>
<evidence type="ECO:0000256" key="1">
    <source>
        <dbReference type="ARBA" id="ARBA00005271"/>
    </source>
</evidence>
<protein>
    <submittedName>
        <fullName evidence="3">Formin-like</fullName>
    </submittedName>
</protein>
<proteinExistence type="inferred from homology"/>
<feature type="domain" description="FH2" evidence="2">
    <location>
        <begin position="1"/>
        <end position="208"/>
    </location>
</feature>
<comment type="caution">
    <text evidence="3">The sequence shown here is derived from an EMBL/GenBank/DDBJ whole genome shotgun (WGS) entry which is preliminary data.</text>
</comment>
<dbReference type="InterPro" id="IPR015425">
    <property type="entry name" value="FH2_Formin"/>
</dbReference>
<dbReference type="GO" id="GO:0005737">
    <property type="term" value="C:cytoplasm"/>
    <property type="evidence" value="ECO:0007669"/>
    <property type="project" value="UniProtKB-ARBA"/>
</dbReference>
<dbReference type="GO" id="GO:0008017">
    <property type="term" value="F:microtubule binding"/>
    <property type="evidence" value="ECO:0007669"/>
    <property type="project" value="InterPro"/>
</dbReference>
<feature type="non-terminal residue" evidence="3">
    <location>
        <position position="208"/>
    </location>
</feature>
<evidence type="ECO:0000313" key="3">
    <source>
        <dbReference type="EMBL" id="KPP69276.1"/>
    </source>
</evidence>
<evidence type="ECO:0000313" key="4">
    <source>
        <dbReference type="Proteomes" id="UP000034805"/>
    </source>
</evidence>
<dbReference type="GO" id="GO:0005884">
    <property type="term" value="C:actin filament"/>
    <property type="evidence" value="ECO:0007669"/>
    <property type="project" value="InterPro"/>
</dbReference>
<dbReference type="Proteomes" id="UP000034805">
    <property type="component" value="Unassembled WGS sequence"/>
</dbReference>
<dbReference type="InterPro" id="IPR042201">
    <property type="entry name" value="FH2_Formin_sf"/>
</dbReference>
<dbReference type="PANTHER" id="PTHR45920:SF7">
    <property type="entry name" value="FORMIN-G"/>
    <property type="match status" value="1"/>
</dbReference>
<dbReference type="AlphaFoldDB" id="A0A0P7ULB0"/>
<dbReference type="EMBL" id="JARO02004034">
    <property type="protein sequence ID" value="KPP69276.1"/>
    <property type="molecule type" value="Genomic_DNA"/>
</dbReference>
<dbReference type="PANTHER" id="PTHR45920">
    <property type="entry name" value="FORMIN HOMOLOGY 2 DOMAIN CONTAINING, ISOFORM I"/>
    <property type="match status" value="1"/>
</dbReference>